<accession>A0A0B1TNH7</accession>
<reference evidence="3 4" key="1">
    <citation type="submission" date="2014-03" db="EMBL/GenBank/DDBJ databases">
        <title>Draft genome of the hookworm Oesophagostomum dentatum.</title>
        <authorList>
            <person name="Mitreva M."/>
        </authorList>
    </citation>
    <scope>NUCLEOTIDE SEQUENCE [LARGE SCALE GENOMIC DNA]</scope>
    <source>
        <strain evidence="3 4">OD-Hann</strain>
    </source>
</reference>
<dbReference type="PROSITE" id="PS51978">
    <property type="entry name" value="PBC"/>
    <property type="match status" value="1"/>
</dbReference>
<dbReference type="EMBL" id="KN549271">
    <property type="protein sequence ID" value="KHJ98814.1"/>
    <property type="molecule type" value="Genomic_DNA"/>
</dbReference>
<evidence type="ECO:0000313" key="3">
    <source>
        <dbReference type="EMBL" id="KHJ98814.1"/>
    </source>
</evidence>
<name>A0A0B1TNH7_OESDE</name>
<evidence type="ECO:0000256" key="1">
    <source>
        <dbReference type="ARBA" id="ARBA00004123"/>
    </source>
</evidence>
<protein>
    <recommendedName>
        <fullName evidence="2">PBC domain-containing protein</fullName>
    </recommendedName>
</protein>
<organism evidence="3 4">
    <name type="scientific">Oesophagostomum dentatum</name>
    <name type="common">Nodular worm</name>
    <dbReference type="NCBI Taxonomy" id="61180"/>
    <lineage>
        <taxon>Eukaryota</taxon>
        <taxon>Metazoa</taxon>
        <taxon>Ecdysozoa</taxon>
        <taxon>Nematoda</taxon>
        <taxon>Chromadorea</taxon>
        <taxon>Rhabditida</taxon>
        <taxon>Rhabditina</taxon>
        <taxon>Rhabditomorpha</taxon>
        <taxon>Strongyloidea</taxon>
        <taxon>Strongylidae</taxon>
        <taxon>Oesophagostomum</taxon>
    </lineage>
</organism>
<evidence type="ECO:0000313" key="4">
    <source>
        <dbReference type="Proteomes" id="UP000053660"/>
    </source>
</evidence>
<dbReference type="AlphaFoldDB" id="A0A0B1TNH7"/>
<dbReference type="InterPro" id="IPR005542">
    <property type="entry name" value="PBX_PBC_dom"/>
</dbReference>
<dbReference type="GO" id="GO:0003700">
    <property type="term" value="F:DNA-binding transcription factor activity"/>
    <property type="evidence" value="ECO:0007669"/>
    <property type="project" value="InterPro"/>
</dbReference>
<dbReference type="Proteomes" id="UP000053660">
    <property type="component" value="Unassembled WGS sequence"/>
</dbReference>
<sequence>MQLDPTIYESPPPCHQINQMLRALDYPVLPVEPPDEADEESEKLEKAYEQKMGELRELLHTNIRELQQVNFEL</sequence>
<evidence type="ECO:0000259" key="2">
    <source>
        <dbReference type="PROSITE" id="PS51978"/>
    </source>
</evidence>
<proteinExistence type="predicted"/>
<dbReference type="GO" id="GO:0005634">
    <property type="term" value="C:nucleus"/>
    <property type="evidence" value="ECO:0007669"/>
    <property type="project" value="UniProtKB-SubCell"/>
</dbReference>
<feature type="domain" description="PBC" evidence="2">
    <location>
        <begin position="1"/>
        <end position="73"/>
    </location>
</feature>
<gene>
    <name evidence="3" type="ORF">OESDEN_01195</name>
</gene>
<keyword evidence="4" id="KW-1185">Reference proteome</keyword>
<comment type="subcellular location">
    <subcellularLocation>
        <location evidence="1">Nucleus</location>
    </subcellularLocation>
</comment>